<dbReference type="EMBL" id="CP062983">
    <property type="protein sequence ID" value="QPC83866.1"/>
    <property type="molecule type" value="Genomic_DNA"/>
</dbReference>
<dbReference type="PANTHER" id="PTHR21666:SF289">
    <property type="entry name" value="L-ALA--D-GLU ENDOPEPTIDASE"/>
    <property type="match status" value="1"/>
</dbReference>
<dbReference type="Gene3D" id="2.70.70.10">
    <property type="entry name" value="Glucose Permease (Domain IIA)"/>
    <property type="match status" value="1"/>
</dbReference>
<proteinExistence type="predicted"/>
<evidence type="ECO:0000256" key="1">
    <source>
        <dbReference type="ARBA" id="ARBA00022729"/>
    </source>
</evidence>
<feature type="compositionally biased region" description="Low complexity" evidence="2">
    <location>
        <begin position="741"/>
        <end position="788"/>
    </location>
</feature>
<evidence type="ECO:0000313" key="4">
    <source>
        <dbReference type="EMBL" id="QPC83866.1"/>
    </source>
</evidence>
<name>A0A7S8IFR0_9CHLR</name>
<dbReference type="AlphaFoldDB" id="A0A7S8IFR0"/>
<feature type="compositionally biased region" description="Low complexity" evidence="2">
    <location>
        <begin position="806"/>
        <end position="833"/>
    </location>
</feature>
<dbReference type="InterPro" id="IPR050570">
    <property type="entry name" value="Cell_wall_metabolism_enzyme"/>
</dbReference>
<sequence>MKRLGIIRGIIRLSFVAVMILALVGSLAQDTVLAQDEVPAIVLELRAALQQQGIITTEEASFTNVANRDGWIAGDVIIYTVNSEGYPTARFFVKAPDGRVAFNYTTEFDNLVREAPVGLVSEELITLWDVSSSLSPQLVSDNSIAFGLPFGVREEWVMTQGPHGANTPNSALDLAAGAGGSGWVRAPADGVVREICAGGQGWVVITHKRNFETYYYHLENVQVHVNQTVSRGTIIGHQGVSKACSATPTGAHVHFLVYYQGQPVRANELYFGGWRATSSDYRACLQRIQDGKLACGYGLLYNSGALGSGTTSRTDWNFNSADVPLGWVNTSSLSNPQRESKTKTLWTSVIGSDPSLWSPKITSVNTSDYGAIAITMASRVENCGQLFWDTGQGFKEAYSIKFDVDTDGDAHTYTLQLSNHSNWTGQLRQLRLDPSCRQSTQTGALRIDRIRLIQAVDPTPTPETCSSLPDTPGIYRASDFSWYLRSSNTTGPANQVFKYGAPSDQSIIGDWNGDGVDTVGIFRNGTFYLRNSNTTGYADITFAFGGSSDIAVAGDWDGDGIDTVGLYRPSTATWLFRNDNTPGAPQVAFIYGLANETPITGDWDGDGVDTIGIYRASDRKWYLRNQNSTGPAHMTFVYGNPAVDIPIVGDWNGDCVDTIGIYRASEARWYLRNINTTGNANIVFTYGAANEAPVAGKWGNLNLMSGLSEPIIIPPALPTWTLTPTMIPTESPTPYLTLTLTPTTSPTATGTPTLESTATVTASPTTASGSETPTATPTASATVPPTSTEMPIEPTLTPTSTPDPVITTAVSIPSATSTSSPTAQPTATPTSISQSPTAEPVVDLIPVVTATTEP</sequence>
<dbReference type="InterPro" id="IPR028994">
    <property type="entry name" value="Integrin_alpha_N"/>
</dbReference>
<dbReference type="InterPro" id="IPR016047">
    <property type="entry name" value="M23ase_b-sheet_dom"/>
</dbReference>
<evidence type="ECO:0000259" key="3">
    <source>
        <dbReference type="Pfam" id="PF01551"/>
    </source>
</evidence>
<dbReference type="InterPro" id="IPR011055">
    <property type="entry name" value="Dup_hybrid_motif"/>
</dbReference>
<reference evidence="4 5" key="1">
    <citation type="submission" date="2020-02" db="EMBL/GenBank/DDBJ databases">
        <authorList>
            <person name="Zheng R.K."/>
            <person name="Sun C.M."/>
        </authorList>
    </citation>
    <scope>NUCLEOTIDE SEQUENCE [LARGE SCALE GENOMIC DNA]</scope>
    <source>
        <strain evidence="5">rifampicinis</strain>
    </source>
</reference>
<dbReference type="PANTHER" id="PTHR21666">
    <property type="entry name" value="PEPTIDASE-RELATED"/>
    <property type="match status" value="1"/>
</dbReference>
<feature type="region of interest" description="Disordered" evidence="2">
    <location>
        <begin position="741"/>
        <end position="839"/>
    </location>
</feature>
<keyword evidence="5" id="KW-1185">Reference proteome</keyword>
<dbReference type="Proteomes" id="UP000594468">
    <property type="component" value="Chromosome"/>
</dbReference>
<organism evidence="4 5">
    <name type="scientific">Phototrophicus methaneseepsis</name>
    <dbReference type="NCBI Taxonomy" id="2710758"/>
    <lineage>
        <taxon>Bacteria</taxon>
        <taxon>Bacillati</taxon>
        <taxon>Chloroflexota</taxon>
        <taxon>Candidatus Thermofontia</taxon>
        <taxon>Phototrophicales</taxon>
        <taxon>Phototrophicaceae</taxon>
        <taxon>Phototrophicus</taxon>
    </lineage>
</organism>
<dbReference type="RefSeq" id="WP_195171930.1">
    <property type="nucleotide sequence ID" value="NZ_CP062983.1"/>
</dbReference>
<dbReference type="SUPFAM" id="SSF69318">
    <property type="entry name" value="Integrin alpha N-terminal domain"/>
    <property type="match status" value="1"/>
</dbReference>
<dbReference type="SUPFAM" id="SSF51261">
    <property type="entry name" value="Duplicated hybrid motif"/>
    <property type="match status" value="1"/>
</dbReference>
<keyword evidence="1" id="KW-0732">Signal</keyword>
<feature type="domain" description="M23ase beta-sheet core" evidence="3">
    <location>
        <begin position="169"/>
        <end position="265"/>
    </location>
</feature>
<dbReference type="CDD" id="cd12797">
    <property type="entry name" value="M23_peptidase"/>
    <property type="match status" value="1"/>
</dbReference>
<protein>
    <submittedName>
        <fullName evidence="4">Peptidoglycan DD-metalloendopeptidase family protein</fullName>
    </submittedName>
</protein>
<evidence type="ECO:0000313" key="5">
    <source>
        <dbReference type="Proteomes" id="UP000594468"/>
    </source>
</evidence>
<gene>
    <name evidence="4" type="ORF">G4Y79_05665</name>
</gene>
<accession>A0A7S8IFR0</accession>
<dbReference type="KEGG" id="pmet:G4Y79_05665"/>
<evidence type="ECO:0000256" key="2">
    <source>
        <dbReference type="SAM" id="MobiDB-lite"/>
    </source>
</evidence>
<dbReference type="GO" id="GO:0004222">
    <property type="term" value="F:metalloendopeptidase activity"/>
    <property type="evidence" value="ECO:0007669"/>
    <property type="project" value="TreeGrafter"/>
</dbReference>
<dbReference type="Pfam" id="PF01551">
    <property type="entry name" value="Peptidase_M23"/>
    <property type="match status" value="1"/>
</dbReference>